<feature type="transmembrane region" description="Helical" evidence="8">
    <location>
        <begin position="34"/>
        <end position="55"/>
    </location>
</feature>
<dbReference type="PROSITE" id="PS50109">
    <property type="entry name" value="HIS_KIN"/>
    <property type="match status" value="1"/>
</dbReference>
<comment type="catalytic activity">
    <reaction evidence="1">
        <text>ATP + protein L-histidine = ADP + protein N-phospho-L-histidine.</text>
        <dbReference type="EC" id="2.7.13.3"/>
    </reaction>
</comment>
<dbReference type="RefSeq" id="WP_166919216.1">
    <property type="nucleotide sequence ID" value="NZ_JAASRN010000002.1"/>
</dbReference>
<evidence type="ECO:0000313" key="11">
    <source>
        <dbReference type="Proteomes" id="UP000537126"/>
    </source>
</evidence>
<keyword evidence="3" id="KW-0808">Transferase</keyword>
<keyword evidence="4" id="KW-0547">Nucleotide-binding</keyword>
<dbReference type="PRINTS" id="PR00344">
    <property type="entry name" value="BCTRLSENSOR"/>
</dbReference>
<keyword evidence="8" id="KW-0812">Transmembrane</keyword>
<keyword evidence="11" id="KW-1185">Reference proteome</keyword>
<dbReference type="SUPFAM" id="SSF55785">
    <property type="entry name" value="PYP-like sensor domain (PAS domain)"/>
    <property type="match status" value="1"/>
</dbReference>
<proteinExistence type="predicted"/>
<evidence type="ECO:0000256" key="5">
    <source>
        <dbReference type="ARBA" id="ARBA00022777"/>
    </source>
</evidence>
<evidence type="ECO:0000259" key="9">
    <source>
        <dbReference type="PROSITE" id="PS50109"/>
    </source>
</evidence>
<organism evidence="10 11">
    <name type="scientific">Thermonema lapsum</name>
    <dbReference type="NCBI Taxonomy" id="28195"/>
    <lineage>
        <taxon>Bacteria</taxon>
        <taxon>Pseudomonadati</taxon>
        <taxon>Bacteroidota</taxon>
        <taxon>Cytophagia</taxon>
        <taxon>Cytophagales</taxon>
        <taxon>Thermonemataceae</taxon>
        <taxon>Thermonema</taxon>
    </lineage>
</organism>
<dbReference type="GO" id="GO:0005524">
    <property type="term" value="F:ATP binding"/>
    <property type="evidence" value="ECO:0007669"/>
    <property type="project" value="UniProtKB-KW"/>
</dbReference>
<dbReference type="SUPFAM" id="SSF55874">
    <property type="entry name" value="ATPase domain of HSP90 chaperone/DNA topoisomerase II/histidine kinase"/>
    <property type="match status" value="1"/>
</dbReference>
<dbReference type="GO" id="GO:0000160">
    <property type="term" value="P:phosphorelay signal transduction system"/>
    <property type="evidence" value="ECO:0007669"/>
    <property type="project" value="UniProtKB-KW"/>
</dbReference>
<keyword evidence="7" id="KW-0902">Two-component regulatory system</keyword>
<comment type="caution">
    <text evidence="10">The sequence shown here is derived from an EMBL/GenBank/DDBJ whole genome shotgun (WGS) entry which is preliminary data.</text>
</comment>
<dbReference type="GO" id="GO:0004673">
    <property type="term" value="F:protein histidine kinase activity"/>
    <property type="evidence" value="ECO:0007669"/>
    <property type="project" value="UniProtKB-EC"/>
</dbReference>
<feature type="domain" description="Histidine kinase" evidence="9">
    <location>
        <begin position="227"/>
        <end position="440"/>
    </location>
</feature>
<dbReference type="SMART" id="SM00387">
    <property type="entry name" value="HATPase_c"/>
    <property type="match status" value="1"/>
</dbReference>
<name>A0A846MQV4_9BACT</name>
<dbReference type="PANTHER" id="PTHR43065:SF46">
    <property type="entry name" value="C4-DICARBOXYLATE TRANSPORT SENSOR PROTEIN DCTB"/>
    <property type="match status" value="1"/>
</dbReference>
<dbReference type="Proteomes" id="UP000537126">
    <property type="component" value="Unassembled WGS sequence"/>
</dbReference>
<dbReference type="InterPro" id="IPR035965">
    <property type="entry name" value="PAS-like_dom_sf"/>
</dbReference>
<protein>
    <recommendedName>
        <fullName evidence="2">histidine kinase</fullName>
        <ecNumber evidence="2">2.7.13.3</ecNumber>
    </recommendedName>
</protein>
<keyword evidence="8" id="KW-1133">Transmembrane helix</keyword>
<accession>A0A846MQV4</accession>
<keyword evidence="5 10" id="KW-0418">Kinase</keyword>
<feature type="transmembrane region" description="Helical" evidence="8">
    <location>
        <begin position="10"/>
        <end position="28"/>
    </location>
</feature>
<evidence type="ECO:0000256" key="6">
    <source>
        <dbReference type="ARBA" id="ARBA00022840"/>
    </source>
</evidence>
<evidence type="ECO:0000256" key="2">
    <source>
        <dbReference type="ARBA" id="ARBA00012438"/>
    </source>
</evidence>
<dbReference type="InterPro" id="IPR003594">
    <property type="entry name" value="HATPase_dom"/>
</dbReference>
<dbReference type="AlphaFoldDB" id="A0A846MQV4"/>
<gene>
    <name evidence="10" type="ORF">FHS56_001477</name>
</gene>
<evidence type="ECO:0000256" key="1">
    <source>
        <dbReference type="ARBA" id="ARBA00000085"/>
    </source>
</evidence>
<dbReference type="InterPro" id="IPR036890">
    <property type="entry name" value="HATPase_C_sf"/>
</dbReference>
<dbReference type="EC" id="2.7.13.3" evidence="2"/>
<dbReference type="Gene3D" id="1.10.287.130">
    <property type="match status" value="1"/>
</dbReference>
<sequence length="440" mass="50464">MGFKSPYRQFFFHVLLGCAFVAAATWSYGQQRPFTAIFFALLAGAFLLAAWQVLLRIERRWWLLFDAWEAGEHRQPASFKDYYAEAYRRWQASVVALQQQQEQQEAHNLFLETLLANIEVGVIVLRLDGTIYWHNPAAVRWLRLPPAARHLQQLPPAWETWKQWVLQAAHHEEHLFEVPIDHSLISFSSKVSRFAVLGESLIAASIQNLQHLMEDKEMMAWQQLTRVLTHEISNSVTPIASILASVRELMQGEALAAEEQEEVQQALALVERRAQELTRFVQEFRHLAKMPEPNRQWIEVRALFEEVKQLLQQEADAIQASIEIVVAPAGMQLWADRALLMQVLINLCKNALHALADTQAGKERKVRLVAIEAERYLAVEDNGLGIRPEAMQRLLVPFFSTKKKGSGIGLSLSRQIVRAHGWRLKVQSEWGKGTCIRIDF</sequence>
<reference evidence="10 11" key="1">
    <citation type="submission" date="2020-03" db="EMBL/GenBank/DDBJ databases">
        <title>Genomic Encyclopedia of Type Strains, Phase IV (KMG-IV): sequencing the most valuable type-strain genomes for metagenomic binning, comparative biology and taxonomic classification.</title>
        <authorList>
            <person name="Goeker M."/>
        </authorList>
    </citation>
    <scope>NUCLEOTIDE SEQUENCE [LARGE SCALE GENOMIC DNA]</scope>
    <source>
        <strain evidence="10 11">DSM 5718</strain>
    </source>
</reference>
<evidence type="ECO:0000313" key="10">
    <source>
        <dbReference type="EMBL" id="NIK73964.1"/>
    </source>
</evidence>
<dbReference type="InterPro" id="IPR005467">
    <property type="entry name" value="His_kinase_dom"/>
</dbReference>
<evidence type="ECO:0000256" key="3">
    <source>
        <dbReference type="ARBA" id="ARBA00022679"/>
    </source>
</evidence>
<evidence type="ECO:0000256" key="8">
    <source>
        <dbReference type="SAM" id="Phobius"/>
    </source>
</evidence>
<dbReference type="InterPro" id="IPR004358">
    <property type="entry name" value="Sig_transdc_His_kin-like_C"/>
</dbReference>
<dbReference type="EMBL" id="JAASRN010000002">
    <property type="protein sequence ID" value="NIK73964.1"/>
    <property type="molecule type" value="Genomic_DNA"/>
</dbReference>
<keyword evidence="6" id="KW-0067">ATP-binding</keyword>
<evidence type="ECO:0000256" key="7">
    <source>
        <dbReference type="ARBA" id="ARBA00023012"/>
    </source>
</evidence>
<keyword evidence="8" id="KW-0472">Membrane</keyword>
<dbReference type="Gene3D" id="3.30.565.10">
    <property type="entry name" value="Histidine kinase-like ATPase, C-terminal domain"/>
    <property type="match status" value="1"/>
</dbReference>
<dbReference type="Pfam" id="PF02518">
    <property type="entry name" value="HATPase_c"/>
    <property type="match status" value="1"/>
</dbReference>
<evidence type="ECO:0000256" key="4">
    <source>
        <dbReference type="ARBA" id="ARBA00022741"/>
    </source>
</evidence>
<dbReference type="PANTHER" id="PTHR43065">
    <property type="entry name" value="SENSOR HISTIDINE KINASE"/>
    <property type="match status" value="1"/>
</dbReference>